<protein>
    <submittedName>
        <fullName evidence="3">Nitrogenase femo-cofactor scaffold and assembly protein nife</fullName>
    </submittedName>
</protein>
<gene>
    <name evidence="3" type="ORF">ASZ90_012149</name>
</gene>
<dbReference type="SUPFAM" id="SSF53807">
    <property type="entry name" value="Helical backbone' metal receptor"/>
    <property type="match status" value="1"/>
</dbReference>
<organism evidence="3">
    <name type="scientific">hydrocarbon metagenome</name>
    <dbReference type="NCBI Taxonomy" id="938273"/>
    <lineage>
        <taxon>unclassified sequences</taxon>
        <taxon>metagenomes</taxon>
        <taxon>ecological metagenomes</taxon>
    </lineage>
</organism>
<dbReference type="Pfam" id="PF00148">
    <property type="entry name" value="Oxidored_nitro"/>
    <property type="match status" value="1"/>
</dbReference>
<reference evidence="3" key="1">
    <citation type="journal article" date="2015" name="Proc. Natl. Acad. Sci. U.S.A.">
        <title>Networks of energetic and metabolic interactions define dynamics in microbial communities.</title>
        <authorList>
            <person name="Embree M."/>
            <person name="Liu J.K."/>
            <person name="Al-Bassam M.M."/>
            <person name="Zengler K."/>
        </authorList>
    </citation>
    <scope>NUCLEOTIDE SEQUENCE</scope>
</reference>
<evidence type="ECO:0000313" key="3">
    <source>
        <dbReference type="EMBL" id="KUG18147.1"/>
    </source>
</evidence>
<feature type="region of interest" description="Disordered" evidence="1">
    <location>
        <begin position="328"/>
        <end position="359"/>
    </location>
</feature>
<dbReference type="PANTHER" id="PTHR42956">
    <property type="entry name" value="NITROGENASE IRON-MOLYBDENUM COFACTOR BIOSYNTHESIS PROTEIN NIFE"/>
    <property type="match status" value="1"/>
</dbReference>
<dbReference type="InterPro" id="IPR049939">
    <property type="entry name" value="NifE-like"/>
</dbReference>
<evidence type="ECO:0000256" key="1">
    <source>
        <dbReference type="SAM" id="MobiDB-lite"/>
    </source>
</evidence>
<dbReference type="PANTHER" id="PTHR42956:SF1">
    <property type="entry name" value="NITROGENASE IRON-MOLYBDENUM COFACTOR BIOSYNTHESIS PROTEIN NIFE"/>
    <property type="match status" value="1"/>
</dbReference>
<dbReference type="Gene3D" id="3.40.50.1980">
    <property type="entry name" value="Nitrogenase molybdenum iron protein domain"/>
    <property type="match status" value="1"/>
</dbReference>
<evidence type="ECO:0000259" key="2">
    <source>
        <dbReference type="Pfam" id="PF00148"/>
    </source>
</evidence>
<name>A0A0W8FCS8_9ZZZZ</name>
<proteinExistence type="predicted"/>
<dbReference type="AlphaFoldDB" id="A0A0W8FCS8"/>
<comment type="caution">
    <text evidence="3">The sequence shown here is derived from an EMBL/GenBank/DDBJ whole genome shotgun (WGS) entry which is preliminary data.</text>
</comment>
<feature type="domain" description="Nitrogenase/oxidoreductase component 1" evidence="2">
    <location>
        <begin position="2"/>
        <end position="326"/>
    </location>
</feature>
<sequence length="359" mass="39784">MRELAAACKPQAIFVYSTCMTETMGCDVSEVCESAAKDLRIPVIPVGSMGFQAETGYEAACNALLRLIGSRSYKPISPYSVNILGDYNIAGDLWPIRSYLEELGIEVISAITGDSRVAEIQRAHCADLNLVQCSSSIGSLARRFEEEYGIPYRNVSFLGIEETSSALRTAAEFFENPGIIEESERMIARETKRICRKIEHYRAKFAGKRAAIFLNGASKAASLIRASNELGIEVVIVGIRYGNWVDRQRIRNYIGRDAVDANKLNPGDLGELLSIENVDLIIPGAEDQPAIRKLNIPICDICHNRTSTFEGFDGMVNFAREIDIAINNRTEKPPARKKKTRGRPPCMAQKRGRSEPVEK</sequence>
<accession>A0A0W8FCS8</accession>
<dbReference type="InterPro" id="IPR000510">
    <property type="entry name" value="Nase/OxRdtase_comp1"/>
</dbReference>
<dbReference type="GO" id="GO:0016491">
    <property type="term" value="F:oxidoreductase activity"/>
    <property type="evidence" value="ECO:0007669"/>
    <property type="project" value="InterPro"/>
</dbReference>
<dbReference type="Gene3D" id="3.40.50.12380">
    <property type="entry name" value="Nitrogenase MoFe cofactor biosynthesis protein NifE, C-terminal"/>
    <property type="match status" value="1"/>
</dbReference>
<dbReference type="EMBL" id="LNQE01001397">
    <property type="protein sequence ID" value="KUG18147.1"/>
    <property type="molecule type" value="Genomic_DNA"/>
</dbReference>